<feature type="domain" description="Carbohydrate kinase PfkB" evidence="5">
    <location>
        <begin position="5"/>
        <end position="302"/>
    </location>
</feature>
<evidence type="ECO:0000256" key="1">
    <source>
        <dbReference type="ARBA" id="ARBA00010688"/>
    </source>
</evidence>
<keyword evidence="2 4" id="KW-0808">Transferase</keyword>
<comment type="similarity">
    <text evidence="1 4">Belongs to the carbohydrate kinase PfkB family.</text>
</comment>
<keyword evidence="3 4" id="KW-0418">Kinase</keyword>
<accession>A0A5B8TL42</accession>
<reference evidence="6 7" key="1">
    <citation type="submission" date="2019-06" db="EMBL/GenBank/DDBJ databases">
        <title>Genome analyses of bacteria isolated from kimchi.</title>
        <authorList>
            <person name="Lee S."/>
            <person name="Ahn S."/>
            <person name="Roh S."/>
        </authorList>
    </citation>
    <scope>NUCLEOTIDE SEQUENCE [LARGE SCALE GENOMIC DNA]</scope>
    <source>
        <strain evidence="6 7">CBA3616</strain>
    </source>
</reference>
<dbReference type="EMBL" id="CP042392">
    <property type="protein sequence ID" value="QEA52584.1"/>
    <property type="molecule type" value="Genomic_DNA"/>
</dbReference>
<proteinExistence type="inferred from homology"/>
<evidence type="ECO:0000313" key="6">
    <source>
        <dbReference type="EMBL" id="QEA52584.1"/>
    </source>
</evidence>
<dbReference type="PANTHER" id="PTHR43085:SF15">
    <property type="entry name" value="2-DEHYDRO-3-DEOXYGLUCONOKINASE"/>
    <property type="match status" value="1"/>
</dbReference>
<dbReference type="GO" id="GO:0006974">
    <property type="term" value="P:DNA damage response"/>
    <property type="evidence" value="ECO:0007669"/>
    <property type="project" value="TreeGrafter"/>
</dbReference>
<dbReference type="PRINTS" id="PR00990">
    <property type="entry name" value="RIBOKINASE"/>
</dbReference>
<dbReference type="PROSITE" id="PS00584">
    <property type="entry name" value="PFKB_KINASES_2"/>
    <property type="match status" value="1"/>
</dbReference>
<dbReference type="AlphaFoldDB" id="A0A5B8TL42"/>
<dbReference type="InterPro" id="IPR002139">
    <property type="entry name" value="Ribo/fructo_kinase"/>
</dbReference>
<evidence type="ECO:0000313" key="7">
    <source>
        <dbReference type="Proteomes" id="UP000321772"/>
    </source>
</evidence>
<dbReference type="GO" id="GO:0008865">
    <property type="term" value="F:fructokinase activity"/>
    <property type="evidence" value="ECO:0007669"/>
    <property type="project" value="UniProtKB-ARBA"/>
</dbReference>
<dbReference type="RefSeq" id="WP_146988463.1">
    <property type="nucleotide sequence ID" value="NZ_CP042392.1"/>
</dbReference>
<dbReference type="InterPro" id="IPR050306">
    <property type="entry name" value="PfkB_Carbo_kinase"/>
</dbReference>
<dbReference type="Gene3D" id="3.40.1190.20">
    <property type="match status" value="1"/>
</dbReference>
<evidence type="ECO:0000259" key="5">
    <source>
        <dbReference type="Pfam" id="PF00294"/>
    </source>
</evidence>
<gene>
    <name evidence="6" type="ORF">FGL77_04200</name>
</gene>
<dbReference type="SUPFAM" id="SSF53613">
    <property type="entry name" value="Ribokinase-like"/>
    <property type="match status" value="1"/>
</dbReference>
<dbReference type="PROSITE" id="PS00583">
    <property type="entry name" value="PFKB_KINASES_1"/>
    <property type="match status" value="1"/>
</dbReference>
<dbReference type="PANTHER" id="PTHR43085">
    <property type="entry name" value="HEXOKINASE FAMILY MEMBER"/>
    <property type="match status" value="1"/>
</dbReference>
<dbReference type="GO" id="GO:0008673">
    <property type="term" value="F:2-dehydro-3-deoxygluconokinase activity"/>
    <property type="evidence" value="ECO:0007669"/>
    <property type="project" value="TreeGrafter"/>
</dbReference>
<protein>
    <submittedName>
        <fullName evidence="6">Carbohydrate kinase family protein</fullName>
    </submittedName>
</protein>
<dbReference type="InterPro" id="IPR011611">
    <property type="entry name" value="PfkB_dom"/>
</dbReference>
<dbReference type="Pfam" id="PF00294">
    <property type="entry name" value="PfkB"/>
    <property type="match status" value="1"/>
</dbReference>
<sequence>MEKLDVICVGTAIIDIPLYPIDTDILEQVSYPLDDISMKIGGDAINEATIITRLGNKVALMSAVGDDSAGHFIYDFAKKNNVNIEHLKVRNDLTTSINIGLVKKDGERTFLNNRNGSLWKMDISDIDLNSIRNAKILSLASIFNNPLLDNTALIKIFKQAKKADMIICADMVKSRLGEGLTDIKEALGYVDYFFPNYDEAKELTNKTELTDIANTFLDLGVKNIVIKTGKKGCFIKNRQIEKSIPAFTKNKSTNIDTTGAGDNFVSGFISELVRNQPFEACARFGNAVAAVSVEGLGATAAVKNRQQVEDMIKNYTEKD</sequence>
<dbReference type="InterPro" id="IPR002173">
    <property type="entry name" value="Carboh/pur_kinase_PfkB_CS"/>
</dbReference>
<evidence type="ECO:0000256" key="4">
    <source>
        <dbReference type="RuleBase" id="RU003704"/>
    </source>
</evidence>
<evidence type="ECO:0000256" key="2">
    <source>
        <dbReference type="ARBA" id="ARBA00022679"/>
    </source>
</evidence>
<dbReference type="GO" id="GO:0005829">
    <property type="term" value="C:cytosol"/>
    <property type="evidence" value="ECO:0007669"/>
    <property type="project" value="TreeGrafter"/>
</dbReference>
<dbReference type="GO" id="GO:0019698">
    <property type="term" value="P:D-galacturonate catabolic process"/>
    <property type="evidence" value="ECO:0007669"/>
    <property type="project" value="TreeGrafter"/>
</dbReference>
<dbReference type="Proteomes" id="UP000321772">
    <property type="component" value="Chromosome"/>
</dbReference>
<dbReference type="CDD" id="cd01166">
    <property type="entry name" value="KdgK"/>
    <property type="match status" value="1"/>
</dbReference>
<name>A0A5B8TL42_9LACO</name>
<organism evidence="6 7">
    <name type="scientific">Loigolactobacillus coryniformis</name>
    <dbReference type="NCBI Taxonomy" id="1610"/>
    <lineage>
        <taxon>Bacteria</taxon>
        <taxon>Bacillati</taxon>
        <taxon>Bacillota</taxon>
        <taxon>Bacilli</taxon>
        <taxon>Lactobacillales</taxon>
        <taxon>Lactobacillaceae</taxon>
        <taxon>Loigolactobacillus</taxon>
    </lineage>
</organism>
<dbReference type="GO" id="GO:0006000">
    <property type="term" value="P:fructose metabolic process"/>
    <property type="evidence" value="ECO:0007669"/>
    <property type="project" value="UniProtKB-ARBA"/>
</dbReference>
<evidence type="ECO:0000256" key="3">
    <source>
        <dbReference type="ARBA" id="ARBA00022777"/>
    </source>
</evidence>
<dbReference type="GO" id="GO:0042840">
    <property type="term" value="P:D-glucuronate catabolic process"/>
    <property type="evidence" value="ECO:0007669"/>
    <property type="project" value="TreeGrafter"/>
</dbReference>
<dbReference type="InterPro" id="IPR029056">
    <property type="entry name" value="Ribokinase-like"/>
</dbReference>